<feature type="region of interest" description="Disordered" evidence="1">
    <location>
        <begin position="1"/>
        <end position="24"/>
    </location>
</feature>
<reference evidence="2" key="1">
    <citation type="submission" date="2022-03" db="EMBL/GenBank/DDBJ databases">
        <title>Identification of a novel bacterium isolated from mangrove sediments.</title>
        <authorList>
            <person name="Pan X."/>
        </authorList>
    </citation>
    <scope>NUCLEOTIDE SEQUENCE</scope>
    <source>
        <strain evidence="2">B1949</strain>
    </source>
</reference>
<proteinExistence type="predicted"/>
<name>A0ABT0BFF2_9SPHN</name>
<evidence type="ECO:0000256" key="1">
    <source>
        <dbReference type="SAM" id="MobiDB-lite"/>
    </source>
</evidence>
<dbReference type="EMBL" id="JALHLF010000061">
    <property type="protein sequence ID" value="MCJ2183801.1"/>
    <property type="molecule type" value="Genomic_DNA"/>
</dbReference>
<evidence type="ECO:0008006" key="4">
    <source>
        <dbReference type="Google" id="ProtNLM"/>
    </source>
</evidence>
<evidence type="ECO:0000313" key="3">
    <source>
        <dbReference type="Proteomes" id="UP001162881"/>
    </source>
</evidence>
<dbReference type="Proteomes" id="UP001162881">
    <property type="component" value="Unassembled WGS sequence"/>
</dbReference>
<comment type="caution">
    <text evidence="2">The sequence shown here is derived from an EMBL/GenBank/DDBJ whole genome shotgun (WGS) entry which is preliminary data.</text>
</comment>
<feature type="non-terminal residue" evidence="2">
    <location>
        <position position="71"/>
    </location>
</feature>
<protein>
    <recommendedName>
        <fullName evidence="4">Patatin</fullName>
    </recommendedName>
</protein>
<accession>A0ABT0BFF2</accession>
<keyword evidence="3" id="KW-1185">Reference proteome</keyword>
<sequence>MTIAGRIASGAAEPSPAPAPAPDAPSSAIAAIAIRGGGVGAHCCHHLLAQAGLAARLEAPPPGATPAILLG</sequence>
<evidence type="ECO:0000313" key="2">
    <source>
        <dbReference type="EMBL" id="MCJ2183801.1"/>
    </source>
</evidence>
<gene>
    <name evidence="2" type="ORF">MTR62_14025</name>
</gene>
<organism evidence="2 3">
    <name type="scientific">Novosphingobium organovorum</name>
    <dbReference type="NCBI Taxonomy" id="2930092"/>
    <lineage>
        <taxon>Bacteria</taxon>
        <taxon>Pseudomonadati</taxon>
        <taxon>Pseudomonadota</taxon>
        <taxon>Alphaproteobacteria</taxon>
        <taxon>Sphingomonadales</taxon>
        <taxon>Sphingomonadaceae</taxon>
        <taxon>Novosphingobium</taxon>
    </lineage>
</organism>